<keyword evidence="4" id="KW-0547">Nucleotide-binding</keyword>
<gene>
    <name evidence="4" type="ORF">FOE67_23480</name>
</gene>
<dbReference type="EMBL" id="VKHS01000899">
    <property type="protein sequence ID" value="MBB0232374.1"/>
    <property type="molecule type" value="Genomic_DNA"/>
</dbReference>
<dbReference type="GO" id="GO:0004674">
    <property type="term" value="F:protein serine/threonine kinase activity"/>
    <property type="evidence" value="ECO:0007669"/>
    <property type="project" value="UniProtKB-KW"/>
</dbReference>
<dbReference type="CDD" id="cd16936">
    <property type="entry name" value="HATPase_RsbW-like"/>
    <property type="match status" value="1"/>
</dbReference>
<dbReference type="Pfam" id="PF13581">
    <property type="entry name" value="HATPase_c_2"/>
    <property type="match status" value="1"/>
</dbReference>
<evidence type="ECO:0000313" key="5">
    <source>
        <dbReference type="Proteomes" id="UP000530234"/>
    </source>
</evidence>
<dbReference type="AlphaFoldDB" id="A0A7W3XYU5"/>
<keyword evidence="1" id="KW-0723">Serine/threonine-protein kinase</keyword>
<dbReference type="InterPro" id="IPR003594">
    <property type="entry name" value="HATPase_dom"/>
</dbReference>
<protein>
    <submittedName>
        <fullName evidence="4">ATP-binding protein</fullName>
    </submittedName>
</protein>
<accession>A0A7W3XYU5</accession>
<evidence type="ECO:0000259" key="3">
    <source>
        <dbReference type="Pfam" id="PF13581"/>
    </source>
</evidence>
<evidence type="ECO:0000256" key="1">
    <source>
        <dbReference type="ARBA" id="ARBA00022527"/>
    </source>
</evidence>
<reference evidence="5" key="1">
    <citation type="submission" date="2019-10" db="EMBL/GenBank/DDBJ databases">
        <title>Streptomyces sp. nov., a novel actinobacterium isolated from alkaline environment.</title>
        <authorList>
            <person name="Golinska P."/>
        </authorList>
    </citation>
    <scope>NUCLEOTIDE SEQUENCE [LARGE SCALE GENOMIC DNA]</scope>
    <source>
        <strain evidence="5">DSM 42108</strain>
    </source>
</reference>
<comment type="caution">
    <text evidence="4">The sequence shown here is derived from an EMBL/GenBank/DDBJ whole genome shotgun (WGS) entry which is preliminary data.</text>
</comment>
<proteinExistence type="predicted"/>
<feature type="domain" description="Histidine kinase/HSP90-like ATPase" evidence="3">
    <location>
        <begin position="28"/>
        <end position="138"/>
    </location>
</feature>
<name>A0A7W3XYU5_9ACTN</name>
<dbReference type="InterPro" id="IPR036890">
    <property type="entry name" value="HATPase_C_sf"/>
</dbReference>
<dbReference type="InterPro" id="IPR050267">
    <property type="entry name" value="Anti-sigma-factor_SerPK"/>
</dbReference>
<feature type="region of interest" description="Disordered" evidence="2">
    <location>
        <begin position="1"/>
        <end position="20"/>
    </location>
</feature>
<keyword evidence="1" id="KW-0808">Transferase</keyword>
<evidence type="ECO:0000256" key="2">
    <source>
        <dbReference type="SAM" id="MobiDB-lite"/>
    </source>
</evidence>
<dbReference type="PANTHER" id="PTHR35526:SF3">
    <property type="entry name" value="ANTI-SIGMA-F FACTOR RSBW"/>
    <property type="match status" value="1"/>
</dbReference>
<organism evidence="4 5">
    <name type="scientific">Streptomyces calidiresistens</name>
    <dbReference type="NCBI Taxonomy" id="1485586"/>
    <lineage>
        <taxon>Bacteria</taxon>
        <taxon>Bacillati</taxon>
        <taxon>Actinomycetota</taxon>
        <taxon>Actinomycetes</taxon>
        <taxon>Kitasatosporales</taxon>
        <taxon>Streptomycetaceae</taxon>
        <taxon>Streptomyces</taxon>
    </lineage>
</organism>
<evidence type="ECO:0000313" key="4">
    <source>
        <dbReference type="EMBL" id="MBB0232374.1"/>
    </source>
</evidence>
<sequence>MVPSLPLPSPLSSPPVEREGRREYEPLLGNAGAARRWATRVAIEWGQPDMAPTVALVAGELAANAVLHGCSRQRPFGVRVVLHGAALRVEVSDGRADRLPFRRPAGPQETFGRGLLLVEAVADRWGVTVDAGGKTVWAEVDVPPEDPAGRAVEWTGAAARG</sequence>
<dbReference type="GO" id="GO:0005524">
    <property type="term" value="F:ATP binding"/>
    <property type="evidence" value="ECO:0007669"/>
    <property type="project" value="UniProtKB-KW"/>
</dbReference>
<dbReference type="Gene3D" id="3.30.565.10">
    <property type="entry name" value="Histidine kinase-like ATPase, C-terminal domain"/>
    <property type="match status" value="1"/>
</dbReference>
<dbReference type="PANTHER" id="PTHR35526">
    <property type="entry name" value="ANTI-SIGMA-F FACTOR RSBW-RELATED"/>
    <property type="match status" value="1"/>
</dbReference>
<dbReference type="Proteomes" id="UP000530234">
    <property type="component" value="Unassembled WGS sequence"/>
</dbReference>
<keyword evidence="5" id="KW-1185">Reference proteome</keyword>
<feature type="compositionally biased region" description="Pro residues" evidence="2">
    <location>
        <begin position="1"/>
        <end position="13"/>
    </location>
</feature>
<keyword evidence="1" id="KW-0418">Kinase</keyword>
<keyword evidence="4" id="KW-0067">ATP-binding</keyword>
<dbReference type="RefSeq" id="WP_182666914.1">
    <property type="nucleotide sequence ID" value="NZ_VKHS01000899.1"/>
</dbReference>